<protein>
    <submittedName>
        <fullName evidence="8">Hsp70 family protein</fullName>
    </submittedName>
</protein>
<dbReference type="InterPro" id="IPR013126">
    <property type="entry name" value="Hsp_70_fam"/>
</dbReference>
<keyword evidence="5" id="KW-0346">Stress response</keyword>
<keyword evidence="6" id="KW-0143">Chaperone</keyword>
<dbReference type="InterPro" id="IPR043129">
    <property type="entry name" value="ATPase_NBD"/>
</dbReference>
<dbReference type="Gene3D" id="2.60.34.10">
    <property type="entry name" value="Substrate Binding Domain Of DNAk, Chain A, domain 1"/>
    <property type="match status" value="1"/>
</dbReference>
<reference evidence="8" key="1">
    <citation type="submission" date="2020-10" db="EMBL/GenBank/DDBJ databases">
        <title>De novo genome project of the cellulose decomposer Thermobifida halotolerans type strain.</title>
        <authorList>
            <person name="Nagy I."/>
            <person name="Horvath B."/>
            <person name="Kukolya J."/>
            <person name="Nagy I."/>
            <person name="Orsini M."/>
        </authorList>
    </citation>
    <scope>NUCLEOTIDE SEQUENCE</scope>
    <source>
        <strain evidence="8">DSM 44931</strain>
    </source>
</reference>
<sequence length="518" mass="56118">MSEKDAPVLGIDLGTTNSVVAVLDGTGRPEVVRNAQGQNTTPSVVYFRGSSVLVGAAAKQQRVLSGPLDVVENVKRHMGNPAWRHVTSTEEDHTPEQISAFILRKLREDASRALGVEATRAVITVPAYFDDPRRQATRDAGEIAGLDVVNIISEPTAAALAYGLRDADAGTVLVYDLGGGTFDVTVLRIADGSFDVIATSGDRELGGVNFDERLMNWVNDQVEAVGAEDLHESEDLRVLGLLREQCEVAKHTLSNLEDTEIFIDTSVGARAFTVTRAVFEELTEDLLQRTADIVEEVMEVAREKAGISMADLDHVLLVGGSTRMPMVRRMLTGLTGIEPSESLHPDEAVALGAAVQGELVDARATGRTSTVGDREVSDVTAHGLGVISLDRETGRFVNNVILPAQSKIPGQRSELFETVDDDQTVIMARVTLGDDTDPDYVEIITRDKEGMPIRIPPHPKGSPIRVTISYDVDGIVQVEVFDLVADRSLGMVEIERELNLPRADVELMSAELARKQVR</sequence>
<organism evidence="8 9">
    <name type="scientific">Thermobifida halotolerans</name>
    <dbReference type="NCBI Taxonomy" id="483545"/>
    <lineage>
        <taxon>Bacteria</taxon>
        <taxon>Bacillati</taxon>
        <taxon>Actinomycetota</taxon>
        <taxon>Actinomycetes</taxon>
        <taxon>Streptosporangiales</taxon>
        <taxon>Nocardiopsidaceae</taxon>
        <taxon>Thermobifida</taxon>
    </lineage>
</organism>
<dbReference type="Gene3D" id="3.30.420.40">
    <property type="match status" value="2"/>
</dbReference>
<dbReference type="PRINTS" id="PR00301">
    <property type="entry name" value="HEATSHOCK70"/>
</dbReference>
<dbReference type="AlphaFoldDB" id="A0A399FZ31"/>
<name>A0A399FZ31_9ACTN</name>
<evidence type="ECO:0000256" key="5">
    <source>
        <dbReference type="ARBA" id="ARBA00023016"/>
    </source>
</evidence>
<gene>
    <name evidence="8" type="ORF">NI17_019385</name>
</gene>
<dbReference type="Proteomes" id="UP000265719">
    <property type="component" value="Chromosome"/>
</dbReference>
<dbReference type="FunFam" id="3.30.420.40:FF:000071">
    <property type="entry name" value="Molecular chaperone DnaK"/>
    <property type="match status" value="1"/>
</dbReference>
<dbReference type="Gene3D" id="3.90.640.10">
    <property type="entry name" value="Actin, Chain A, domain 4"/>
    <property type="match status" value="1"/>
</dbReference>
<dbReference type="RefSeq" id="WP_068691428.1">
    <property type="nucleotide sequence ID" value="NZ_CP063196.1"/>
</dbReference>
<dbReference type="InterPro" id="IPR029047">
    <property type="entry name" value="HSP70_peptide-bd_sf"/>
</dbReference>
<dbReference type="OrthoDB" id="9766019at2"/>
<dbReference type="SUPFAM" id="SSF100920">
    <property type="entry name" value="Heat shock protein 70kD (HSP70), peptide-binding domain"/>
    <property type="match status" value="1"/>
</dbReference>
<evidence type="ECO:0000256" key="7">
    <source>
        <dbReference type="RuleBase" id="RU003322"/>
    </source>
</evidence>
<evidence type="ECO:0000313" key="9">
    <source>
        <dbReference type="Proteomes" id="UP000265719"/>
    </source>
</evidence>
<dbReference type="PROSITE" id="PS01036">
    <property type="entry name" value="HSP70_3"/>
    <property type="match status" value="1"/>
</dbReference>
<dbReference type="KEGG" id="thao:NI17_019385"/>
<keyword evidence="9" id="KW-1185">Reference proteome</keyword>
<dbReference type="Pfam" id="PF00012">
    <property type="entry name" value="HSP70"/>
    <property type="match status" value="1"/>
</dbReference>
<evidence type="ECO:0000256" key="6">
    <source>
        <dbReference type="ARBA" id="ARBA00023186"/>
    </source>
</evidence>
<evidence type="ECO:0000313" key="8">
    <source>
        <dbReference type="EMBL" id="UOE18910.1"/>
    </source>
</evidence>
<comment type="similarity">
    <text evidence="1 7">Belongs to the heat shock protein 70 family.</text>
</comment>
<dbReference type="InterPro" id="IPR018181">
    <property type="entry name" value="Heat_shock_70_CS"/>
</dbReference>
<keyword evidence="4 7" id="KW-0067">ATP-binding</keyword>
<evidence type="ECO:0000256" key="3">
    <source>
        <dbReference type="ARBA" id="ARBA00022741"/>
    </source>
</evidence>
<keyword evidence="2" id="KW-0597">Phosphoprotein</keyword>
<evidence type="ECO:0000256" key="2">
    <source>
        <dbReference type="ARBA" id="ARBA00022553"/>
    </source>
</evidence>
<dbReference type="GO" id="GO:0005524">
    <property type="term" value="F:ATP binding"/>
    <property type="evidence" value="ECO:0007669"/>
    <property type="project" value="UniProtKB-KW"/>
</dbReference>
<evidence type="ECO:0000256" key="1">
    <source>
        <dbReference type="ARBA" id="ARBA00007381"/>
    </source>
</evidence>
<accession>A0A399FZ31</accession>
<dbReference type="GO" id="GO:0140662">
    <property type="term" value="F:ATP-dependent protein folding chaperone"/>
    <property type="evidence" value="ECO:0007669"/>
    <property type="project" value="InterPro"/>
</dbReference>
<dbReference type="SUPFAM" id="SSF53067">
    <property type="entry name" value="Actin-like ATPase domain"/>
    <property type="match status" value="2"/>
</dbReference>
<dbReference type="PROSITE" id="PS00297">
    <property type="entry name" value="HSP70_1"/>
    <property type="match status" value="1"/>
</dbReference>
<dbReference type="FunFam" id="3.90.640.10:FF:000003">
    <property type="entry name" value="Molecular chaperone DnaK"/>
    <property type="match status" value="1"/>
</dbReference>
<proteinExistence type="inferred from homology"/>
<dbReference type="PROSITE" id="PS00329">
    <property type="entry name" value="HSP70_2"/>
    <property type="match status" value="1"/>
</dbReference>
<dbReference type="PANTHER" id="PTHR19375">
    <property type="entry name" value="HEAT SHOCK PROTEIN 70KDA"/>
    <property type="match status" value="1"/>
</dbReference>
<dbReference type="EMBL" id="CP063196">
    <property type="protein sequence ID" value="UOE18910.1"/>
    <property type="molecule type" value="Genomic_DNA"/>
</dbReference>
<evidence type="ECO:0000256" key="4">
    <source>
        <dbReference type="ARBA" id="ARBA00022840"/>
    </source>
</evidence>
<keyword evidence="3 7" id="KW-0547">Nucleotide-binding</keyword>